<dbReference type="AlphaFoldDB" id="A0A9P3UYL5"/>
<keyword evidence="2" id="KW-1185">Reference proteome</keyword>
<comment type="caution">
    <text evidence="1">The sequence shown here is derived from an EMBL/GenBank/DDBJ whole genome shotgun (WGS) entry which is preliminary data.</text>
</comment>
<dbReference type="Proteomes" id="UP001064782">
    <property type="component" value="Unassembled WGS sequence"/>
</dbReference>
<proteinExistence type="predicted"/>
<reference evidence="1" key="1">
    <citation type="submission" date="2022-08" db="EMBL/GenBank/DDBJ databases">
        <title>Mycobacterium kiyosense sp. nov., scotochromogenic slow-glowing species isolated from respiratory specimens.</title>
        <authorList>
            <person name="Fukano H."/>
            <person name="Kazumi Y."/>
            <person name="Sakagami N."/>
            <person name="Ato M."/>
            <person name="Mitarai S."/>
            <person name="Hoshino Y."/>
        </authorList>
    </citation>
    <scope>NUCLEOTIDE SEQUENCE</scope>
    <source>
        <strain evidence="1">1413</strain>
    </source>
</reference>
<accession>A0A9P3UYL5</accession>
<gene>
    <name evidence="1" type="ORF">Mkiyose1413_36670</name>
</gene>
<protein>
    <submittedName>
        <fullName evidence="1">Uncharacterized protein</fullName>
    </submittedName>
</protein>
<dbReference type="EMBL" id="BRZI01000030">
    <property type="protein sequence ID" value="GLD31784.1"/>
    <property type="molecule type" value="Genomic_DNA"/>
</dbReference>
<sequence>MSSAVTLAQPISAAAIATNPVPVHRSMTWRPAITPVRRIVSTSRWESCCGWYTGSATSESPGAGYVIVTESLSAFAVAVTALPF</sequence>
<evidence type="ECO:0000313" key="2">
    <source>
        <dbReference type="Proteomes" id="UP001064782"/>
    </source>
</evidence>
<evidence type="ECO:0000313" key="1">
    <source>
        <dbReference type="EMBL" id="GLD31784.1"/>
    </source>
</evidence>
<organism evidence="1 2">
    <name type="scientific">Mycobacterium kiyosense</name>
    <dbReference type="NCBI Taxonomy" id="2871094"/>
    <lineage>
        <taxon>Bacteria</taxon>
        <taxon>Bacillati</taxon>
        <taxon>Actinomycetota</taxon>
        <taxon>Actinomycetes</taxon>
        <taxon>Mycobacteriales</taxon>
        <taxon>Mycobacteriaceae</taxon>
        <taxon>Mycobacterium</taxon>
    </lineage>
</organism>
<name>A0A9P3UYL5_9MYCO</name>